<dbReference type="AlphaFoldDB" id="A0A2P2P0Q5"/>
<sequence length="21" mass="2502">MGKKKSRNIKFVVNFDFDKIS</sequence>
<evidence type="ECO:0000313" key="1">
    <source>
        <dbReference type="EMBL" id="MBX48370.1"/>
    </source>
</evidence>
<organism evidence="1">
    <name type="scientific">Rhizophora mucronata</name>
    <name type="common">Asiatic mangrove</name>
    <dbReference type="NCBI Taxonomy" id="61149"/>
    <lineage>
        <taxon>Eukaryota</taxon>
        <taxon>Viridiplantae</taxon>
        <taxon>Streptophyta</taxon>
        <taxon>Embryophyta</taxon>
        <taxon>Tracheophyta</taxon>
        <taxon>Spermatophyta</taxon>
        <taxon>Magnoliopsida</taxon>
        <taxon>eudicotyledons</taxon>
        <taxon>Gunneridae</taxon>
        <taxon>Pentapetalae</taxon>
        <taxon>rosids</taxon>
        <taxon>fabids</taxon>
        <taxon>Malpighiales</taxon>
        <taxon>Rhizophoraceae</taxon>
        <taxon>Rhizophora</taxon>
    </lineage>
</organism>
<reference evidence="1" key="1">
    <citation type="submission" date="2018-02" db="EMBL/GenBank/DDBJ databases">
        <title>Rhizophora mucronata_Transcriptome.</title>
        <authorList>
            <person name="Meera S.P."/>
            <person name="Sreeshan A."/>
            <person name="Augustine A."/>
        </authorList>
    </citation>
    <scope>NUCLEOTIDE SEQUENCE</scope>
    <source>
        <tissue evidence="1">Leaf</tissue>
    </source>
</reference>
<accession>A0A2P2P0Q5</accession>
<name>A0A2P2P0Q5_RHIMU</name>
<proteinExistence type="predicted"/>
<dbReference type="EMBL" id="GGEC01067886">
    <property type="protein sequence ID" value="MBX48370.1"/>
    <property type="molecule type" value="Transcribed_RNA"/>
</dbReference>
<protein>
    <submittedName>
        <fullName evidence="1">Uncharacterized protein</fullName>
    </submittedName>
</protein>